<dbReference type="AlphaFoldDB" id="A0A0Q3QP87"/>
<evidence type="ECO:0000313" key="2">
    <source>
        <dbReference type="Proteomes" id="UP000051836"/>
    </source>
</evidence>
<keyword evidence="2" id="KW-1185">Reference proteome</keyword>
<dbReference type="InterPro" id="IPR036291">
    <property type="entry name" value="NAD(P)-bd_dom_sf"/>
</dbReference>
<organism evidence="1 2">
    <name type="scientific">Amazona aestiva</name>
    <name type="common">Blue-fronted Amazon parrot</name>
    <dbReference type="NCBI Taxonomy" id="12930"/>
    <lineage>
        <taxon>Eukaryota</taxon>
        <taxon>Metazoa</taxon>
        <taxon>Chordata</taxon>
        <taxon>Craniata</taxon>
        <taxon>Vertebrata</taxon>
        <taxon>Euteleostomi</taxon>
        <taxon>Archelosauria</taxon>
        <taxon>Archosauria</taxon>
        <taxon>Dinosauria</taxon>
        <taxon>Saurischia</taxon>
        <taxon>Theropoda</taxon>
        <taxon>Coelurosauria</taxon>
        <taxon>Aves</taxon>
        <taxon>Neognathae</taxon>
        <taxon>Neoaves</taxon>
        <taxon>Telluraves</taxon>
        <taxon>Australaves</taxon>
        <taxon>Psittaciformes</taxon>
        <taxon>Psittacidae</taxon>
        <taxon>Amazona</taxon>
    </lineage>
</organism>
<protein>
    <submittedName>
        <fullName evidence="1">Uncharacterized protein</fullName>
    </submittedName>
</protein>
<dbReference type="Gene3D" id="3.40.50.720">
    <property type="entry name" value="NAD(P)-binding Rossmann-like Domain"/>
    <property type="match status" value="1"/>
</dbReference>
<dbReference type="SUPFAM" id="SSF51735">
    <property type="entry name" value="NAD(P)-binding Rossmann-fold domains"/>
    <property type="match status" value="1"/>
</dbReference>
<dbReference type="EMBL" id="LMAW01002996">
    <property type="protein sequence ID" value="KQK74857.1"/>
    <property type="molecule type" value="Genomic_DNA"/>
</dbReference>
<accession>A0A0Q3QP87</accession>
<reference evidence="1 2" key="1">
    <citation type="submission" date="2015-10" db="EMBL/GenBank/DDBJ databases">
        <authorList>
            <person name="Gilbert D.G."/>
        </authorList>
    </citation>
    <scope>NUCLEOTIDE SEQUENCE [LARGE SCALE GENOMIC DNA]</scope>
    <source>
        <strain evidence="1">FVVF132</strain>
    </source>
</reference>
<gene>
    <name evidence="1" type="ORF">AAES_152150</name>
</gene>
<evidence type="ECO:0000313" key="1">
    <source>
        <dbReference type="EMBL" id="KQK74857.1"/>
    </source>
</evidence>
<dbReference type="OrthoDB" id="7289984at2759"/>
<dbReference type="STRING" id="12930.A0A0Q3QP87"/>
<proteinExistence type="predicted"/>
<dbReference type="Proteomes" id="UP000051836">
    <property type="component" value="Unassembled WGS sequence"/>
</dbReference>
<comment type="caution">
    <text evidence="1">The sequence shown here is derived from an EMBL/GenBank/DDBJ whole genome shotgun (WGS) entry which is preliminary data.</text>
</comment>
<name>A0A0Q3QP87_AMAAE</name>
<sequence>MAALARSVLVTGSNRGIGLELVRQLAASPRPPQHIFATCRDPGGPRGKDTSLGQNQKIIESTRLEKTFKIFKSNRSPALPRPPLNHVTEGLLYTVCEHFQGQ</sequence>